<evidence type="ECO:0000313" key="4">
    <source>
        <dbReference type="Proteomes" id="UP001165590"/>
    </source>
</evidence>
<dbReference type="EMBL" id="JAIFZO010000002">
    <property type="protein sequence ID" value="MCX4237441.1"/>
    <property type="molecule type" value="Genomic_DNA"/>
</dbReference>
<organism evidence="3 4">
    <name type="scientific">Streptomyces ortus</name>
    <dbReference type="NCBI Taxonomy" id="2867268"/>
    <lineage>
        <taxon>Bacteria</taxon>
        <taxon>Bacillati</taxon>
        <taxon>Actinomycetota</taxon>
        <taxon>Actinomycetes</taxon>
        <taxon>Kitasatosporales</taxon>
        <taxon>Streptomycetaceae</taxon>
        <taxon>Streptomyces</taxon>
    </lineage>
</organism>
<evidence type="ECO:0000256" key="1">
    <source>
        <dbReference type="SAM" id="MobiDB-lite"/>
    </source>
</evidence>
<feature type="transmembrane region" description="Helical" evidence="2">
    <location>
        <begin position="62"/>
        <end position="81"/>
    </location>
</feature>
<feature type="region of interest" description="Disordered" evidence="1">
    <location>
        <begin position="1"/>
        <end position="23"/>
    </location>
</feature>
<proteinExistence type="predicted"/>
<reference evidence="3" key="1">
    <citation type="journal article" date="2022" name="bioRxiv">
        <title>Discovery and biosynthetic assessment of Streptomyces ortus sp nov. isolated from a deep-sea sponge.</title>
        <authorList>
            <person name="Williams S.E."/>
        </authorList>
    </citation>
    <scope>NUCLEOTIDE SEQUENCE</scope>
    <source>
        <strain evidence="3">A15ISP2-DRY2</strain>
    </source>
</reference>
<gene>
    <name evidence="3" type="ORF">K3769_32670</name>
</gene>
<evidence type="ECO:0000256" key="2">
    <source>
        <dbReference type="SAM" id="Phobius"/>
    </source>
</evidence>
<feature type="compositionally biased region" description="Gly residues" evidence="1">
    <location>
        <begin position="9"/>
        <end position="20"/>
    </location>
</feature>
<keyword evidence="2" id="KW-0472">Membrane</keyword>
<sequence>MSRKSSQRGGDGSGGAGAGRGSVLTPGRVAVVALAVLGLVFIFENTRATKIRLLIPEVTMPLWVALLATAVIGALCGAYSMRRRG</sequence>
<name>A0ABT3VCZ9_9ACTN</name>
<protein>
    <submittedName>
        <fullName evidence="3">DUF1049 domain-containing protein</fullName>
    </submittedName>
</protein>
<keyword evidence="2" id="KW-0812">Transmembrane</keyword>
<evidence type="ECO:0000313" key="3">
    <source>
        <dbReference type="EMBL" id="MCX4237441.1"/>
    </source>
</evidence>
<keyword evidence="4" id="KW-1185">Reference proteome</keyword>
<keyword evidence="2" id="KW-1133">Transmembrane helix</keyword>
<accession>A0ABT3VCZ9</accession>
<dbReference type="RefSeq" id="WP_267029853.1">
    <property type="nucleotide sequence ID" value="NZ_JAIFZO010000002.1"/>
</dbReference>
<feature type="transmembrane region" description="Helical" evidence="2">
    <location>
        <begin position="21"/>
        <end position="42"/>
    </location>
</feature>
<comment type="caution">
    <text evidence="3">The sequence shown here is derived from an EMBL/GenBank/DDBJ whole genome shotgun (WGS) entry which is preliminary data.</text>
</comment>
<dbReference type="Proteomes" id="UP001165590">
    <property type="component" value="Unassembled WGS sequence"/>
</dbReference>